<dbReference type="Gene3D" id="3.40.50.1820">
    <property type="entry name" value="alpha/beta hydrolase"/>
    <property type="match status" value="1"/>
</dbReference>
<dbReference type="InterPro" id="IPR000675">
    <property type="entry name" value="Cutinase/axe"/>
</dbReference>
<reference evidence="4 5" key="1">
    <citation type="submission" date="2017-07" db="EMBL/GenBank/DDBJ databases">
        <title>Draft sequence of Rhodococcus enclensis 23b-28.</title>
        <authorList>
            <person name="Besaury L."/>
            <person name="Sancelme M."/>
            <person name="Amato P."/>
            <person name="Lallement A."/>
            <person name="Delort A.-M."/>
        </authorList>
    </citation>
    <scope>NUCLEOTIDE SEQUENCE [LARGE SCALE GENOMIC DNA]</scope>
    <source>
        <strain evidence="4 5">23b-28</strain>
    </source>
</reference>
<accession>A0A2A5J164</accession>
<keyword evidence="1" id="KW-0378">Hydrolase</keyword>
<gene>
    <name evidence="4" type="ORF">CHR55_31645</name>
</gene>
<sequence>MQRVPVLEACERVTPHITSRTRFPIANFKPGYLLAAFAASTSCTGKTFMFKKSRFFSVAVAVIAGAVAFPQQYASASVPATCMVPLVLAVDGTKGPHTPTSIDPASPLNAIAGDYRALGYVVEHVEYPGGILAGVAGWTQNYDDSVAIGLSRLRDRIAAQEHMCSSSTRYVLLGYSQGARIVGDLAVEIDRGEIGTKLAARVQVRLYADPRQPKTGIEVALAGRKAPSGVTFAGERAPFRLVEVEWICAPTDGVCDAREPLGATTVAGYLMTHTSYR</sequence>
<dbReference type="Pfam" id="PF08237">
    <property type="entry name" value="PE-PPE"/>
    <property type="match status" value="1"/>
</dbReference>
<dbReference type="EMBL" id="NOVD01000063">
    <property type="protein sequence ID" value="PCK22731.1"/>
    <property type="molecule type" value="Genomic_DNA"/>
</dbReference>
<dbReference type="AlphaFoldDB" id="A0A2A5J164"/>
<dbReference type="Proteomes" id="UP000230886">
    <property type="component" value="Unassembled WGS sequence"/>
</dbReference>
<name>A0A2A5J164_RHOSG</name>
<evidence type="ECO:0000313" key="5">
    <source>
        <dbReference type="Proteomes" id="UP000230886"/>
    </source>
</evidence>
<feature type="domain" description="PE-PPE" evidence="3">
    <location>
        <begin position="120"/>
        <end position="256"/>
    </location>
</feature>
<evidence type="ECO:0000256" key="1">
    <source>
        <dbReference type="ARBA" id="ARBA00022801"/>
    </source>
</evidence>
<dbReference type="InterPro" id="IPR029058">
    <property type="entry name" value="AB_hydrolase_fold"/>
</dbReference>
<organism evidence="4 5">
    <name type="scientific">Rhodococcus qingshengii</name>
    <dbReference type="NCBI Taxonomy" id="334542"/>
    <lineage>
        <taxon>Bacteria</taxon>
        <taxon>Bacillati</taxon>
        <taxon>Actinomycetota</taxon>
        <taxon>Actinomycetes</taxon>
        <taxon>Mycobacteriales</taxon>
        <taxon>Nocardiaceae</taxon>
        <taxon>Rhodococcus</taxon>
        <taxon>Rhodococcus erythropolis group</taxon>
    </lineage>
</organism>
<protein>
    <recommendedName>
        <fullName evidence="3">PE-PPE domain-containing protein</fullName>
    </recommendedName>
</protein>
<dbReference type="SUPFAM" id="SSF53474">
    <property type="entry name" value="alpha/beta-Hydrolases"/>
    <property type="match status" value="1"/>
</dbReference>
<dbReference type="SMART" id="SM01110">
    <property type="entry name" value="Cutinase"/>
    <property type="match status" value="1"/>
</dbReference>
<keyword evidence="2" id="KW-1133">Transmembrane helix</keyword>
<dbReference type="InterPro" id="IPR013228">
    <property type="entry name" value="PE-PPE_C"/>
</dbReference>
<proteinExistence type="predicted"/>
<dbReference type="GO" id="GO:0016787">
    <property type="term" value="F:hydrolase activity"/>
    <property type="evidence" value="ECO:0007669"/>
    <property type="project" value="UniProtKB-KW"/>
</dbReference>
<evidence type="ECO:0000256" key="2">
    <source>
        <dbReference type="SAM" id="Phobius"/>
    </source>
</evidence>
<comment type="caution">
    <text evidence="4">The sequence shown here is derived from an EMBL/GenBank/DDBJ whole genome shotgun (WGS) entry which is preliminary data.</text>
</comment>
<feature type="transmembrane region" description="Helical" evidence="2">
    <location>
        <begin position="55"/>
        <end position="73"/>
    </location>
</feature>
<keyword evidence="2" id="KW-0812">Transmembrane</keyword>
<evidence type="ECO:0000259" key="3">
    <source>
        <dbReference type="Pfam" id="PF08237"/>
    </source>
</evidence>
<evidence type="ECO:0000313" key="4">
    <source>
        <dbReference type="EMBL" id="PCK22731.1"/>
    </source>
</evidence>
<keyword evidence="2" id="KW-0472">Membrane</keyword>